<dbReference type="Pfam" id="PF07730">
    <property type="entry name" value="HisKA_3"/>
    <property type="match status" value="1"/>
</dbReference>
<keyword evidence="3" id="KW-0597">Phosphoprotein</keyword>
<evidence type="ECO:0000313" key="14">
    <source>
        <dbReference type="Proteomes" id="UP000625682"/>
    </source>
</evidence>
<feature type="compositionally biased region" description="Low complexity" evidence="9">
    <location>
        <begin position="20"/>
        <end position="32"/>
    </location>
</feature>
<dbReference type="GO" id="GO:0000155">
    <property type="term" value="F:phosphorelay sensor kinase activity"/>
    <property type="evidence" value="ECO:0007669"/>
    <property type="project" value="InterPro"/>
</dbReference>
<dbReference type="GO" id="GO:0005524">
    <property type="term" value="F:ATP binding"/>
    <property type="evidence" value="ECO:0007669"/>
    <property type="project" value="UniProtKB-KW"/>
</dbReference>
<protein>
    <recommendedName>
        <fullName evidence="2">histidine kinase</fullName>
        <ecNumber evidence="2">2.7.13.3</ecNumber>
    </recommendedName>
</protein>
<dbReference type="CDD" id="cd16917">
    <property type="entry name" value="HATPase_UhpB-NarQ-NarX-like"/>
    <property type="match status" value="1"/>
</dbReference>
<dbReference type="InterPro" id="IPR050482">
    <property type="entry name" value="Sensor_HK_TwoCompSys"/>
</dbReference>
<feature type="region of interest" description="Disordered" evidence="9">
    <location>
        <begin position="440"/>
        <end position="463"/>
    </location>
</feature>
<dbReference type="Gene3D" id="3.30.565.10">
    <property type="entry name" value="Histidine kinase-like ATPase, C-terminal domain"/>
    <property type="match status" value="1"/>
</dbReference>
<feature type="transmembrane region" description="Helical" evidence="10">
    <location>
        <begin position="77"/>
        <end position="94"/>
    </location>
</feature>
<evidence type="ECO:0000313" key="13">
    <source>
        <dbReference type="EMBL" id="GGJ23479.1"/>
    </source>
</evidence>
<reference evidence="13" key="2">
    <citation type="submission" date="2020-09" db="EMBL/GenBank/DDBJ databases">
        <authorList>
            <person name="Sun Q."/>
            <person name="Zhou Y."/>
        </authorList>
    </citation>
    <scope>NUCLEOTIDE SEQUENCE</scope>
    <source>
        <strain evidence="13">CGMCC 4.7272</strain>
    </source>
</reference>
<keyword evidence="10" id="KW-1133">Transmembrane helix</keyword>
<evidence type="ECO:0000256" key="9">
    <source>
        <dbReference type="SAM" id="MobiDB-lite"/>
    </source>
</evidence>
<dbReference type="AlphaFoldDB" id="A0A917NTE7"/>
<feature type="transmembrane region" description="Helical" evidence="10">
    <location>
        <begin position="235"/>
        <end position="253"/>
    </location>
</feature>
<keyword evidence="5" id="KW-0547">Nucleotide-binding</keyword>
<evidence type="ECO:0000256" key="3">
    <source>
        <dbReference type="ARBA" id="ARBA00022553"/>
    </source>
</evidence>
<feature type="domain" description="Signal transduction histidine kinase subgroup 3 dimerisation and phosphoacceptor" evidence="12">
    <location>
        <begin position="282"/>
        <end position="345"/>
    </location>
</feature>
<evidence type="ECO:0000256" key="4">
    <source>
        <dbReference type="ARBA" id="ARBA00022679"/>
    </source>
</evidence>
<evidence type="ECO:0000256" key="2">
    <source>
        <dbReference type="ARBA" id="ARBA00012438"/>
    </source>
</evidence>
<keyword evidence="14" id="KW-1185">Reference proteome</keyword>
<feature type="transmembrane region" description="Helical" evidence="10">
    <location>
        <begin position="166"/>
        <end position="199"/>
    </location>
</feature>
<keyword evidence="10" id="KW-0812">Transmembrane</keyword>
<dbReference type="EMBL" id="BMMU01000004">
    <property type="protein sequence ID" value="GGJ23479.1"/>
    <property type="molecule type" value="Genomic_DNA"/>
</dbReference>
<dbReference type="Gene3D" id="1.20.5.1930">
    <property type="match status" value="1"/>
</dbReference>
<evidence type="ECO:0000256" key="1">
    <source>
        <dbReference type="ARBA" id="ARBA00000085"/>
    </source>
</evidence>
<organism evidence="13 14">
    <name type="scientific">Streptomyces lacrimifluminis</name>
    <dbReference type="NCBI Taxonomy" id="1500077"/>
    <lineage>
        <taxon>Bacteria</taxon>
        <taxon>Bacillati</taxon>
        <taxon>Actinomycetota</taxon>
        <taxon>Actinomycetes</taxon>
        <taxon>Kitasatosporales</taxon>
        <taxon>Streptomycetaceae</taxon>
        <taxon>Streptomyces</taxon>
    </lineage>
</organism>
<keyword evidence="6" id="KW-0418">Kinase</keyword>
<dbReference type="Pfam" id="PF02518">
    <property type="entry name" value="HATPase_c"/>
    <property type="match status" value="1"/>
</dbReference>
<comment type="caution">
    <text evidence="13">The sequence shown here is derived from an EMBL/GenBank/DDBJ whole genome shotgun (WGS) entry which is preliminary data.</text>
</comment>
<evidence type="ECO:0000256" key="7">
    <source>
        <dbReference type="ARBA" id="ARBA00022840"/>
    </source>
</evidence>
<dbReference type="InterPro" id="IPR036890">
    <property type="entry name" value="HATPase_C_sf"/>
</dbReference>
<dbReference type="GO" id="GO:0046983">
    <property type="term" value="F:protein dimerization activity"/>
    <property type="evidence" value="ECO:0007669"/>
    <property type="project" value="InterPro"/>
</dbReference>
<evidence type="ECO:0000259" key="11">
    <source>
        <dbReference type="Pfam" id="PF02518"/>
    </source>
</evidence>
<feature type="transmembrane region" description="Helical" evidence="10">
    <location>
        <begin position="206"/>
        <end position="223"/>
    </location>
</feature>
<accession>A0A917NTE7</accession>
<gene>
    <name evidence="13" type="ORF">GCM10012282_20010</name>
</gene>
<dbReference type="EC" id="2.7.13.3" evidence="2"/>
<evidence type="ECO:0000259" key="12">
    <source>
        <dbReference type="Pfam" id="PF07730"/>
    </source>
</evidence>
<dbReference type="InterPro" id="IPR003594">
    <property type="entry name" value="HATPase_dom"/>
</dbReference>
<dbReference type="PANTHER" id="PTHR24421">
    <property type="entry name" value="NITRATE/NITRITE SENSOR PROTEIN NARX-RELATED"/>
    <property type="match status" value="1"/>
</dbReference>
<name>A0A917NTE7_9ACTN</name>
<sequence length="500" mass="53447">MLSCSVRRGAGRDDRPHNVPMDTTPMETTPLETPRETEDRHRRSWHWHRHWRQQLRDALRPESKPAPLSRRAVRVDLALAVVLTVVALLVAAAYPGDGPVRFLPKTVYESGGVSVRVPGADVVPPTPPPVPPVPRPPVMEGEAPLAPWPLVVLSALPLLARRRYPLAVFAVVLAAAVAIGDEASWITVLTCVIGAYSAVMHSRYRVGAMAAMVVGAVLAGLAFQRAEPLLPGWSSPGVVLLIAGVLAGLVRFWRRRLAAGRDRFTRLQQAQEEAMRRAVAEERARIAAELHDVVTHNVSVMVIQAGAARKVMDVAPERSKEALLAVEAGGRAAMAELRHVMGLLTAPDTGGPQETPADGLEPQPGLDRLDALTERVRGAGTPVVVAVSLPPDPLPPGVDLTAYRVVQEALTNTIRHAPGAEASVLIGWTDDCLQIEVGNTRATAPNSPPPEGDSNGKDNGTGRGLIGLRERLAVYGGELTAGPTLAGGYRITARVPWRTP</sequence>
<evidence type="ECO:0000256" key="6">
    <source>
        <dbReference type="ARBA" id="ARBA00022777"/>
    </source>
</evidence>
<keyword evidence="8" id="KW-0902">Two-component regulatory system</keyword>
<proteinExistence type="predicted"/>
<feature type="domain" description="Histidine kinase/HSP90-like ATPase" evidence="11">
    <location>
        <begin position="400"/>
        <end position="497"/>
    </location>
</feature>
<dbReference type="SUPFAM" id="SSF55874">
    <property type="entry name" value="ATPase domain of HSP90 chaperone/DNA topoisomerase II/histidine kinase"/>
    <property type="match status" value="1"/>
</dbReference>
<evidence type="ECO:0000256" key="10">
    <source>
        <dbReference type="SAM" id="Phobius"/>
    </source>
</evidence>
<keyword evidence="4" id="KW-0808">Transferase</keyword>
<dbReference type="PANTHER" id="PTHR24421:SF10">
    <property type="entry name" value="NITRATE_NITRITE SENSOR PROTEIN NARQ"/>
    <property type="match status" value="1"/>
</dbReference>
<dbReference type="GO" id="GO:0016020">
    <property type="term" value="C:membrane"/>
    <property type="evidence" value="ECO:0007669"/>
    <property type="project" value="InterPro"/>
</dbReference>
<dbReference type="Proteomes" id="UP000625682">
    <property type="component" value="Unassembled WGS sequence"/>
</dbReference>
<comment type="catalytic activity">
    <reaction evidence="1">
        <text>ATP + protein L-histidine = ADP + protein N-phospho-L-histidine.</text>
        <dbReference type="EC" id="2.7.13.3"/>
    </reaction>
</comment>
<keyword evidence="10" id="KW-0472">Membrane</keyword>
<keyword evidence="7" id="KW-0067">ATP-binding</keyword>
<evidence type="ECO:0000256" key="8">
    <source>
        <dbReference type="ARBA" id="ARBA00023012"/>
    </source>
</evidence>
<feature type="region of interest" description="Disordered" evidence="9">
    <location>
        <begin position="1"/>
        <end position="38"/>
    </location>
</feature>
<reference evidence="13" key="1">
    <citation type="journal article" date="2014" name="Int. J. Syst. Evol. Microbiol.">
        <title>Complete genome sequence of Corynebacterium casei LMG S-19264T (=DSM 44701T), isolated from a smear-ripened cheese.</title>
        <authorList>
            <consortium name="US DOE Joint Genome Institute (JGI-PGF)"/>
            <person name="Walter F."/>
            <person name="Albersmeier A."/>
            <person name="Kalinowski J."/>
            <person name="Ruckert C."/>
        </authorList>
    </citation>
    <scope>NUCLEOTIDE SEQUENCE</scope>
    <source>
        <strain evidence="13">CGMCC 4.7272</strain>
    </source>
</reference>
<evidence type="ECO:0000256" key="5">
    <source>
        <dbReference type="ARBA" id="ARBA00022741"/>
    </source>
</evidence>
<dbReference type="InterPro" id="IPR011712">
    <property type="entry name" value="Sig_transdc_His_kin_sub3_dim/P"/>
</dbReference>